<dbReference type="GeneID" id="26010945"/>
<proteinExistence type="predicted"/>
<accession>A0A0F7PFK3</accession>
<dbReference type="InterPro" id="IPR019109">
    <property type="entry name" value="MamF_MmsF"/>
</dbReference>
<dbReference type="HOGENOM" id="CLU_095018_3_0_2"/>
<dbReference type="Pfam" id="PF09685">
    <property type="entry name" value="MamF_MmsF"/>
    <property type="match status" value="1"/>
</dbReference>
<dbReference type="EMBL" id="CP011564">
    <property type="protein sequence ID" value="ALG82492.1"/>
    <property type="molecule type" value="Genomic_DNA"/>
</dbReference>
<dbReference type="PANTHER" id="PTHR36460:SF1">
    <property type="entry name" value="UPF0132 DOMAIN PROTEIN (AFU_ORTHOLOGUE AFUA_3G10255)"/>
    <property type="match status" value="1"/>
</dbReference>
<dbReference type="Proteomes" id="UP000060390">
    <property type="component" value="Chromosome"/>
</dbReference>
<organism evidence="6 9">
    <name type="scientific">Halanaeroarchaeum sulfurireducens</name>
    <dbReference type="NCBI Taxonomy" id="1604004"/>
    <lineage>
        <taxon>Archaea</taxon>
        <taxon>Methanobacteriati</taxon>
        <taxon>Methanobacteriota</taxon>
        <taxon>Stenosarchaea group</taxon>
        <taxon>Halobacteria</taxon>
        <taxon>Halobacteriales</taxon>
        <taxon>Halobacteriaceae</taxon>
        <taxon>Halanaeroarchaeum</taxon>
    </lineage>
</organism>
<reference evidence="8" key="2">
    <citation type="submission" date="2015-05" db="EMBL/GenBank/DDBJ databases">
        <title>Complete genome sequence of Halanaeroarchaeum sulfurireducens type strain M27-SA2, a sulfate-reducer haloarchaeon from marine anoxic lake Medee.</title>
        <authorList>
            <person name="Messina E."/>
            <person name="Kublanov I.V."/>
            <person name="Toshchakov S."/>
            <person name="Arcadi E."/>
            <person name="La Spada G."/>
            <person name="La Cono V."/>
            <person name="Yakimov M.M."/>
        </authorList>
    </citation>
    <scope>NUCLEOTIDE SEQUENCE [LARGE SCALE GENOMIC DNA]</scope>
    <source>
        <strain evidence="8">M27-SA2</strain>
    </source>
</reference>
<dbReference type="OrthoDB" id="329551at2157"/>
<dbReference type="PATRIC" id="fig|1604004.4.peg.1695"/>
<comment type="subcellular location">
    <subcellularLocation>
        <location evidence="1">Membrane</location>
        <topology evidence="1">Multi-pass membrane protein</topology>
    </subcellularLocation>
</comment>
<keyword evidence="4 5" id="KW-0472">Membrane</keyword>
<dbReference type="KEGG" id="hsf:HLASA_1608"/>
<evidence type="ECO:0000313" key="9">
    <source>
        <dbReference type="Proteomes" id="UP000069906"/>
    </source>
</evidence>
<gene>
    <name evidence="7" type="ORF">HLASA_1608</name>
    <name evidence="6" type="ORF">HLASF_1621</name>
</gene>
<evidence type="ECO:0000256" key="2">
    <source>
        <dbReference type="ARBA" id="ARBA00022692"/>
    </source>
</evidence>
<protein>
    <submittedName>
        <fullName evidence="6">Uncharacterized protein</fullName>
    </submittedName>
</protein>
<evidence type="ECO:0000256" key="1">
    <source>
        <dbReference type="ARBA" id="ARBA00004141"/>
    </source>
</evidence>
<dbReference type="GO" id="GO:0016020">
    <property type="term" value="C:membrane"/>
    <property type="evidence" value="ECO:0007669"/>
    <property type="project" value="UniProtKB-SubCell"/>
</dbReference>
<evidence type="ECO:0000313" key="7">
    <source>
        <dbReference type="EMBL" id="ALG82492.1"/>
    </source>
</evidence>
<dbReference type="KEGG" id="hsu:HLASF_1621"/>
<dbReference type="EMBL" id="CP008874">
    <property type="protein sequence ID" value="AKH98098.1"/>
    <property type="molecule type" value="Genomic_DNA"/>
</dbReference>
<keyword evidence="3 5" id="KW-1133">Transmembrane helix</keyword>
<reference evidence="6 9" key="1">
    <citation type="journal article" date="2015" name="ISME J.">
        <title>Elemental sulfur and acetate can support life of a novel strictly anaerobic haloarchaeon.</title>
        <authorList>
            <person name="Sorokin D.Y."/>
            <person name="Kublanov I.V."/>
            <person name="Gavrilov S.N."/>
            <person name="Rojo D."/>
            <person name="Roman P."/>
            <person name="Golyshin P.N."/>
            <person name="Slepak V.Z."/>
            <person name="Smedile F."/>
            <person name="Ferrer M."/>
            <person name="Messina E."/>
            <person name="La Cono V."/>
            <person name="Yakimov M.M."/>
        </authorList>
    </citation>
    <scope>NUCLEOTIDE SEQUENCE [LARGE SCALE GENOMIC DNA]</scope>
    <source>
        <strain evidence="6 9">HSR2</strain>
    </source>
</reference>
<keyword evidence="2 5" id="KW-0812">Transmembrane</keyword>
<feature type="transmembrane region" description="Helical" evidence="5">
    <location>
        <begin position="57"/>
        <end position="76"/>
    </location>
</feature>
<evidence type="ECO:0000256" key="5">
    <source>
        <dbReference type="SAM" id="Phobius"/>
    </source>
</evidence>
<dbReference type="Proteomes" id="UP000069906">
    <property type="component" value="Chromosome"/>
</dbReference>
<evidence type="ECO:0000313" key="8">
    <source>
        <dbReference type="Proteomes" id="UP000060390"/>
    </source>
</evidence>
<feature type="transmembrane region" description="Helical" evidence="5">
    <location>
        <begin position="26"/>
        <end position="45"/>
    </location>
</feature>
<name>A0A0F7PFK3_9EURY</name>
<evidence type="ECO:0000256" key="4">
    <source>
        <dbReference type="ARBA" id="ARBA00023136"/>
    </source>
</evidence>
<feature type="transmembrane region" description="Helical" evidence="5">
    <location>
        <begin position="96"/>
        <end position="120"/>
    </location>
</feature>
<keyword evidence="9" id="KW-1185">Reference proteome</keyword>
<evidence type="ECO:0000313" key="6">
    <source>
        <dbReference type="EMBL" id="AKH98098.1"/>
    </source>
</evidence>
<evidence type="ECO:0000256" key="3">
    <source>
        <dbReference type="ARBA" id="ARBA00022989"/>
    </source>
</evidence>
<dbReference type="RefSeq" id="WP_050048787.1">
    <property type="nucleotide sequence ID" value="NZ_CP008874.1"/>
</dbReference>
<reference evidence="7 8" key="3">
    <citation type="journal article" date="2016" name="Stand. Genomic Sci.">
        <title>Complete genome sequence of 'Halanaeroarchaeum sulfurireducens' M27-SA2, a sulfur-reducing and acetate-oxidizing haloarchaeon from the deep-sea hypersaline anoxic lake Medee.</title>
        <authorList>
            <person name="Messina E."/>
            <person name="Sorokin D.Y."/>
            <person name="Kublanov I.V."/>
            <person name="Toshchakov S."/>
            <person name="Lopatina A."/>
            <person name="Arcadi E."/>
            <person name="Smedile F."/>
            <person name="La Spada G."/>
            <person name="La Cono V."/>
            <person name="Yakimov M.M."/>
        </authorList>
    </citation>
    <scope>NUCLEOTIDE SEQUENCE [LARGE SCALE GENOMIC DNA]</scope>
    <source>
        <strain evidence="7 8">M27-SA2</strain>
    </source>
</reference>
<dbReference type="AlphaFoldDB" id="A0A0F7PFK3"/>
<dbReference type="PANTHER" id="PTHR36460">
    <property type="entry name" value="UPF0132 DOMAIN PROTEIN (AFU_ORTHOLOGUE AFUA_3G10255)"/>
    <property type="match status" value="1"/>
</dbReference>
<sequence length="141" mass="14591">MATTSADEADRTTSTGETSLGLEENLGAALAYVLGFLTGIIVFLLEQENDHVRFHAAQSMVVFGGIFVVSIILSILGGGLSTMMAGGAGSFVATGLSLILGLASMVLWLASLVLWVYLLVRTYQGSDPRIPVAAGIADGLV</sequence>